<evidence type="ECO:0000259" key="3">
    <source>
        <dbReference type="PROSITE" id="PS50801"/>
    </source>
</evidence>
<dbReference type="AlphaFoldDB" id="A0A848K8W1"/>
<reference evidence="4 5" key="2">
    <citation type="submission" date="2020-06" db="EMBL/GenBank/DDBJ databases">
        <title>Antribacter stalactiti gen. nov., sp. nov., a new member of the family Nacardiaceae isolated from a cave.</title>
        <authorList>
            <person name="Kim I.S."/>
        </authorList>
    </citation>
    <scope>NUCLEOTIDE SEQUENCE [LARGE SCALE GENOMIC DNA]</scope>
    <source>
        <strain evidence="4 5">YC2-7</strain>
    </source>
</reference>
<protein>
    <recommendedName>
        <fullName evidence="2">Anti-sigma factor antagonist</fullName>
    </recommendedName>
</protein>
<organism evidence="4 5">
    <name type="scientific">Antrihabitans stalactiti</name>
    <dbReference type="NCBI Taxonomy" id="2584121"/>
    <lineage>
        <taxon>Bacteria</taxon>
        <taxon>Bacillati</taxon>
        <taxon>Actinomycetota</taxon>
        <taxon>Actinomycetes</taxon>
        <taxon>Mycobacteriales</taxon>
        <taxon>Nocardiaceae</taxon>
        <taxon>Antrihabitans</taxon>
    </lineage>
</organism>
<dbReference type="GO" id="GO:0043856">
    <property type="term" value="F:anti-sigma factor antagonist activity"/>
    <property type="evidence" value="ECO:0007669"/>
    <property type="project" value="InterPro"/>
</dbReference>
<name>A0A848K8W1_9NOCA</name>
<proteinExistence type="inferred from homology"/>
<comment type="similarity">
    <text evidence="1 2">Belongs to the anti-sigma-factor antagonist family.</text>
</comment>
<dbReference type="PANTHER" id="PTHR33495">
    <property type="entry name" value="ANTI-SIGMA FACTOR ANTAGONIST TM_1081-RELATED-RELATED"/>
    <property type="match status" value="1"/>
</dbReference>
<comment type="caution">
    <text evidence="4">The sequence shown here is derived from an EMBL/GenBank/DDBJ whole genome shotgun (WGS) entry which is preliminary data.</text>
</comment>
<evidence type="ECO:0000313" key="4">
    <source>
        <dbReference type="EMBL" id="NMN93724.1"/>
    </source>
</evidence>
<dbReference type="SUPFAM" id="SSF52091">
    <property type="entry name" value="SpoIIaa-like"/>
    <property type="match status" value="1"/>
</dbReference>
<dbReference type="CDD" id="cd07043">
    <property type="entry name" value="STAS_anti-anti-sigma_factors"/>
    <property type="match status" value="1"/>
</dbReference>
<reference evidence="4 5" key="1">
    <citation type="submission" date="2019-05" db="EMBL/GenBank/DDBJ databases">
        <authorList>
            <person name="Lee S.D."/>
        </authorList>
    </citation>
    <scope>NUCLEOTIDE SEQUENCE [LARGE SCALE GENOMIC DNA]</scope>
    <source>
        <strain evidence="4 5">YC2-7</strain>
    </source>
</reference>
<dbReference type="InterPro" id="IPR036513">
    <property type="entry name" value="STAS_dom_sf"/>
</dbReference>
<accession>A0A848K8W1</accession>
<dbReference type="PROSITE" id="PS50801">
    <property type="entry name" value="STAS"/>
    <property type="match status" value="1"/>
</dbReference>
<dbReference type="Proteomes" id="UP000535543">
    <property type="component" value="Unassembled WGS sequence"/>
</dbReference>
<dbReference type="Gene3D" id="3.30.750.24">
    <property type="entry name" value="STAS domain"/>
    <property type="match status" value="1"/>
</dbReference>
<feature type="domain" description="STAS" evidence="3">
    <location>
        <begin position="6"/>
        <end position="113"/>
    </location>
</feature>
<evidence type="ECO:0000313" key="5">
    <source>
        <dbReference type="Proteomes" id="UP000535543"/>
    </source>
</evidence>
<evidence type="ECO:0000256" key="2">
    <source>
        <dbReference type="RuleBase" id="RU003749"/>
    </source>
</evidence>
<evidence type="ECO:0000256" key="1">
    <source>
        <dbReference type="ARBA" id="ARBA00009013"/>
    </source>
</evidence>
<dbReference type="InterPro" id="IPR002645">
    <property type="entry name" value="STAS_dom"/>
</dbReference>
<dbReference type="Pfam" id="PF01740">
    <property type="entry name" value="STAS"/>
    <property type="match status" value="1"/>
</dbReference>
<dbReference type="EMBL" id="VCQU01000001">
    <property type="protein sequence ID" value="NMN93724.1"/>
    <property type="molecule type" value="Genomic_DNA"/>
</dbReference>
<dbReference type="PANTHER" id="PTHR33495:SF13">
    <property type="entry name" value="ANTI-SIGMA-F FACTOR ANTAGONIST RSFB"/>
    <property type="match status" value="1"/>
</dbReference>
<dbReference type="NCBIfam" id="TIGR00377">
    <property type="entry name" value="ant_ant_sig"/>
    <property type="match status" value="1"/>
</dbReference>
<sequence>MPADDLTTSTIVIDETTILAVAGILDLLTAAAFQDAVDSALDTRPAALIIDMSDVEFLASAGMAVLVNASRRATDIPFAVVANGRATSRPIQLTGLDTVFELCGSREDALRICKDRLANP</sequence>
<dbReference type="InterPro" id="IPR003658">
    <property type="entry name" value="Anti-sigma_ant"/>
</dbReference>
<gene>
    <name evidence="4" type="ORF">FGL95_01555</name>
</gene>
<keyword evidence="5" id="KW-1185">Reference proteome</keyword>